<sequence length="60" mass="6474">MPFHGGGDASWAPLRTITTGGRARDSAPNCAVHRRPVSVRRAGVGLRGTETVRRHEGEPR</sequence>
<organism evidence="2 3">
    <name type="scientific">Micromonospora krabiensis</name>
    <dbReference type="NCBI Taxonomy" id="307121"/>
    <lineage>
        <taxon>Bacteria</taxon>
        <taxon>Bacillati</taxon>
        <taxon>Actinomycetota</taxon>
        <taxon>Actinomycetes</taxon>
        <taxon>Micromonosporales</taxon>
        <taxon>Micromonosporaceae</taxon>
        <taxon>Micromonospora</taxon>
    </lineage>
</organism>
<evidence type="ECO:0000256" key="1">
    <source>
        <dbReference type="SAM" id="MobiDB-lite"/>
    </source>
</evidence>
<keyword evidence="3" id="KW-1185">Reference proteome</keyword>
<protein>
    <submittedName>
        <fullName evidence="2">Uncharacterized protein</fullName>
    </submittedName>
</protein>
<evidence type="ECO:0000313" key="2">
    <source>
        <dbReference type="EMBL" id="SBV25512.1"/>
    </source>
</evidence>
<accession>A0A1C3MYV0</accession>
<dbReference type="Proteomes" id="UP000199393">
    <property type="component" value="Chromosome I"/>
</dbReference>
<feature type="region of interest" description="Disordered" evidence="1">
    <location>
        <begin position="1"/>
        <end position="30"/>
    </location>
</feature>
<evidence type="ECO:0000313" key="3">
    <source>
        <dbReference type="Proteomes" id="UP000199393"/>
    </source>
</evidence>
<proteinExistence type="predicted"/>
<dbReference type="EMBL" id="LT598496">
    <property type="protein sequence ID" value="SBV25512.1"/>
    <property type="molecule type" value="Genomic_DNA"/>
</dbReference>
<dbReference type="STRING" id="307121.GA0070620_0988"/>
<name>A0A1C3MYV0_9ACTN</name>
<gene>
    <name evidence="2" type="ORF">GA0070620_0988</name>
</gene>
<dbReference type="AlphaFoldDB" id="A0A1C3MYV0"/>
<reference evidence="3" key="1">
    <citation type="submission" date="2016-06" db="EMBL/GenBank/DDBJ databases">
        <authorList>
            <person name="Varghese N."/>
            <person name="Submissions Spin"/>
        </authorList>
    </citation>
    <scope>NUCLEOTIDE SEQUENCE [LARGE SCALE GENOMIC DNA]</scope>
    <source>
        <strain evidence="3">DSM 45344</strain>
    </source>
</reference>